<dbReference type="InterPro" id="IPR037448">
    <property type="entry name" value="Zig-8"/>
</dbReference>
<evidence type="ECO:0000313" key="3">
    <source>
        <dbReference type="Proteomes" id="UP000499080"/>
    </source>
</evidence>
<dbReference type="EMBL" id="BGPR01005288">
    <property type="protein sequence ID" value="GBN08742.1"/>
    <property type="molecule type" value="Genomic_DNA"/>
</dbReference>
<dbReference type="InterPro" id="IPR036179">
    <property type="entry name" value="Ig-like_dom_sf"/>
</dbReference>
<dbReference type="InterPro" id="IPR013783">
    <property type="entry name" value="Ig-like_fold"/>
</dbReference>
<dbReference type="Gene3D" id="2.60.40.10">
    <property type="entry name" value="Immunoglobulins"/>
    <property type="match status" value="1"/>
</dbReference>
<evidence type="ECO:0000313" key="2">
    <source>
        <dbReference type="EMBL" id="GBN08742.1"/>
    </source>
</evidence>
<dbReference type="SUPFAM" id="SSF48726">
    <property type="entry name" value="Immunoglobulin"/>
    <property type="match status" value="1"/>
</dbReference>
<dbReference type="PANTHER" id="PTHR23279:SF36">
    <property type="entry name" value="DEFECTIVE PROBOSCIS EXTENSION RESPONSE 9, ISOFORM A"/>
    <property type="match status" value="1"/>
</dbReference>
<evidence type="ECO:0000259" key="1">
    <source>
        <dbReference type="Pfam" id="PF00047"/>
    </source>
</evidence>
<dbReference type="InterPro" id="IPR013151">
    <property type="entry name" value="Immunoglobulin_dom"/>
</dbReference>
<protein>
    <recommendedName>
        <fullName evidence="1">Immunoglobulin-like beta-sandwich domain-containing protein</fullName>
    </recommendedName>
</protein>
<dbReference type="Proteomes" id="UP000499080">
    <property type="component" value="Unassembled WGS sequence"/>
</dbReference>
<dbReference type="Pfam" id="PF00047">
    <property type="entry name" value="ig"/>
    <property type="match status" value="1"/>
</dbReference>
<dbReference type="GO" id="GO:0032589">
    <property type="term" value="C:neuron projection membrane"/>
    <property type="evidence" value="ECO:0007669"/>
    <property type="project" value="TreeGrafter"/>
</dbReference>
<dbReference type="GO" id="GO:0050808">
    <property type="term" value="P:synapse organization"/>
    <property type="evidence" value="ECO:0007669"/>
    <property type="project" value="TreeGrafter"/>
</dbReference>
<reference evidence="2 3" key="1">
    <citation type="journal article" date="2019" name="Sci. Rep.">
        <title>Orb-weaving spider Araneus ventricosus genome elucidates the spidroin gene catalogue.</title>
        <authorList>
            <person name="Kono N."/>
            <person name="Nakamura H."/>
            <person name="Ohtoshi R."/>
            <person name="Moran D.A.P."/>
            <person name="Shinohara A."/>
            <person name="Yoshida Y."/>
            <person name="Fujiwara M."/>
            <person name="Mori M."/>
            <person name="Tomita M."/>
            <person name="Arakawa K."/>
        </authorList>
    </citation>
    <scope>NUCLEOTIDE SEQUENCE [LARGE SCALE GENOMIC DNA]</scope>
</reference>
<feature type="domain" description="Immunoglobulin-like beta-sandwich" evidence="1">
    <location>
        <begin position="21"/>
        <end position="83"/>
    </location>
</feature>
<gene>
    <name evidence="2" type="ORF">AVEN_64896_1</name>
</gene>
<name>A0A4Y2L2I9_ARAVE</name>
<accession>A0A4Y2L2I9</accession>
<comment type="caution">
    <text evidence="2">The sequence shown here is derived from an EMBL/GenBank/DDBJ whole genome shotgun (WGS) entry which is preliminary data.</text>
</comment>
<dbReference type="OrthoDB" id="10012075at2759"/>
<sequence length="100" mass="11754">MAQGPDLAMLRQTYGETYNEVVAWIHTDRYTLLTLQNRVITRNSRYKVTHNSHRTWWLHIADVQERDRGEYMCQINTSPMKSQTGYIEVVGENIPSARKI</sequence>
<proteinExistence type="predicted"/>
<organism evidence="2 3">
    <name type="scientific">Araneus ventricosus</name>
    <name type="common">Orbweaver spider</name>
    <name type="synonym">Epeira ventricosa</name>
    <dbReference type="NCBI Taxonomy" id="182803"/>
    <lineage>
        <taxon>Eukaryota</taxon>
        <taxon>Metazoa</taxon>
        <taxon>Ecdysozoa</taxon>
        <taxon>Arthropoda</taxon>
        <taxon>Chelicerata</taxon>
        <taxon>Arachnida</taxon>
        <taxon>Araneae</taxon>
        <taxon>Araneomorphae</taxon>
        <taxon>Entelegynae</taxon>
        <taxon>Araneoidea</taxon>
        <taxon>Araneidae</taxon>
        <taxon>Araneus</taxon>
    </lineage>
</organism>
<dbReference type="PANTHER" id="PTHR23279">
    <property type="entry name" value="DEFECTIVE PROBOSCIS EXTENSION RESPONSE DPR -RELATED"/>
    <property type="match status" value="1"/>
</dbReference>
<dbReference type="AlphaFoldDB" id="A0A4Y2L2I9"/>
<keyword evidence="3" id="KW-1185">Reference proteome</keyword>